<dbReference type="PANTHER" id="PTHR21738:SF0">
    <property type="entry name" value="RIBOSOMAL RNA PROCESSING PROTEIN 36 HOMOLOG"/>
    <property type="match status" value="1"/>
</dbReference>
<keyword evidence="3 6" id="KW-0690">Ribosome biogenesis</keyword>
<keyword evidence="4 6" id="KW-0698">rRNA processing</keyword>
<feature type="compositionally biased region" description="Basic residues" evidence="7">
    <location>
        <begin position="220"/>
        <end position="235"/>
    </location>
</feature>
<evidence type="ECO:0000313" key="8">
    <source>
        <dbReference type="EMBL" id="WOL19162.1"/>
    </source>
</evidence>
<evidence type="ECO:0000313" key="9">
    <source>
        <dbReference type="Proteomes" id="UP001327560"/>
    </source>
</evidence>
<name>A0AAQ3L4U1_9LILI</name>
<dbReference type="PANTHER" id="PTHR21738">
    <property type="entry name" value="RIBOSOMAL RNA PROCESSING PROTEIN 36 HOMOLOG"/>
    <property type="match status" value="1"/>
</dbReference>
<reference evidence="8 9" key="1">
    <citation type="submission" date="2023-10" db="EMBL/GenBank/DDBJ databases">
        <title>Chromosome-scale genome assembly provides insights into flower coloration mechanisms of Canna indica.</title>
        <authorList>
            <person name="Li C."/>
        </authorList>
    </citation>
    <scope>NUCLEOTIDE SEQUENCE [LARGE SCALE GENOMIC DNA]</scope>
    <source>
        <tissue evidence="8">Flower</tissue>
    </source>
</reference>
<feature type="region of interest" description="Disordered" evidence="7">
    <location>
        <begin position="162"/>
        <end position="188"/>
    </location>
</feature>
<evidence type="ECO:0000256" key="1">
    <source>
        <dbReference type="ARBA" id="ARBA00004604"/>
    </source>
</evidence>
<dbReference type="Pfam" id="PF06102">
    <property type="entry name" value="RRP36"/>
    <property type="match status" value="1"/>
</dbReference>
<feature type="compositionally biased region" description="Basic and acidic residues" evidence="7">
    <location>
        <begin position="41"/>
        <end position="51"/>
    </location>
</feature>
<comment type="similarity">
    <text evidence="2 6">Belongs to the RRP36 family.</text>
</comment>
<feature type="region of interest" description="Disordered" evidence="7">
    <location>
        <begin position="1"/>
        <end position="74"/>
    </location>
</feature>
<evidence type="ECO:0000256" key="3">
    <source>
        <dbReference type="ARBA" id="ARBA00022517"/>
    </source>
</evidence>
<evidence type="ECO:0000256" key="4">
    <source>
        <dbReference type="ARBA" id="ARBA00022552"/>
    </source>
</evidence>
<sequence>MPMGTEEPMHYINRDSQELDEETSEEEEELEQELADIPFEELQKARADGSHNSRPSKFNLKSKLGRANKNRPVEMSSKVKVGRFREVVQAPKKVVRDPRFESLYGDVDTDGFRKRYSFLFEVEFPAEKERLKKLIKKSKDPNVVEELKSHISWIDKQMKSIPKKSAESEILSEHKKKEREAAKKGKQPYYLKKSEIREQKLVKKYNELKDAGKLDSYIEKRRRRNASKDHRHMPYRRSSSDAGS</sequence>
<dbReference type="InterPro" id="IPR009292">
    <property type="entry name" value="RRP36"/>
</dbReference>
<proteinExistence type="inferred from homology"/>
<gene>
    <name evidence="8" type="ORF">Cni_G27959</name>
</gene>
<feature type="compositionally biased region" description="Basic and acidic residues" evidence="7">
    <location>
        <begin position="7"/>
        <end position="17"/>
    </location>
</feature>
<dbReference type="AlphaFoldDB" id="A0AAQ3L4U1"/>
<evidence type="ECO:0000256" key="5">
    <source>
        <dbReference type="ARBA" id="ARBA00023242"/>
    </source>
</evidence>
<comment type="function">
    <text evidence="6">Component of the 90S pre-ribosome involved in the maturation of rRNAs. Required for early cleavages of the pre-RNAs in the 40S ribosomal subunit maturation pathway.</text>
</comment>
<dbReference type="Proteomes" id="UP001327560">
    <property type="component" value="Chromosome 9"/>
</dbReference>
<organism evidence="8 9">
    <name type="scientific">Canna indica</name>
    <name type="common">Indian-shot</name>
    <dbReference type="NCBI Taxonomy" id="4628"/>
    <lineage>
        <taxon>Eukaryota</taxon>
        <taxon>Viridiplantae</taxon>
        <taxon>Streptophyta</taxon>
        <taxon>Embryophyta</taxon>
        <taxon>Tracheophyta</taxon>
        <taxon>Spermatophyta</taxon>
        <taxon>Magnoliopsida</taxon>
        <taxon>Liliopsida</taxon>
        <taxon>Zingiberales</taxon>
        <taxon>Cannaceae</taxon>
        <taxon>Canna</taxon>
    </lineage>
</organism>
<accession>A0AAQ3L4U1</accession>
<protein>
    <recommendedName>
        <fullName evidence="6">rRNA biogenesis protein RRP36</fullName>
    </recommendedName>
</protein>
<comment type="subunit">
    <text evidence="6">Associates with 90S and pre-40S pre-ribosomal particles.</text>
</comment>
<comment type="subcellular location">
    <subcellularLocation>
        <location evidence="1 6">Nucleus</location>
        <location evidence="1 6">Nucleolus</location>
    </subcellularLocation>
</comment>
<keyword evidence="9" id="KW-1185">Reference proteome</keyword>
<dbReference type="GO" id="GO:0030686">
    <property type="term" value="C:90S preribosome"/>
    <property type="evidence" value="ECO:0007669"/>
    <property type="project" value="TreeGrafter"/>
</dbReference>
<dbReference type="GO" id="GO:0005730">
    <property type="term" value="C:nucleolus"/>
    <property type="evidence" value="ECO:0007669"/>
    <property type="project" value="UniProtKB-SubCell"/>
</dbReference>
<keyword evidence="5 6" id="KW-0539">Nucleus</keyword>
<keyword evidence="6" id="KW-0687">Ribonucleoprotein</keyword>
<feature type="compositionally biased region" description="Basic and acidic residues" evidence="7">
    <location>
        <begin position="164"/>
        <end position="183"/>
    </location>
</feature>
<evidence type="ECO:0000256" key="7">
    <source>
        <dbReference type="SAM" id="MobiDB-lite"/>
    </source>
</evidence>
<dbReference type="EMBL" id="CP136898">
    <property type="protein sequence ID" value="WOL19162.1"/>
    <property type="molecule type" value="Genomic_DNA"/>
</dbReference>
<evidence type="ECO:0000256" key="6">
    <source>
        <dbReference type="RuleBase" id="RU368027"/>
    </source>
</evidence>
<dbReference type="GO" id="GO:0000462">
    <property type="term" value="P:maturation of SSU-rRNA from tricistronic rRNA transcript (SSU-rRNA, 5.8S rRNA, LSU-rRNA)"/>
    <property type="evidence" value="ECO:0007669"/>
    <property type="project" value="TreeGrafter"/>
</dbReference>
<feature type="compositionally biased region" description="Acidic residues" evidence="7">
    <location>
        <begin position="18"/>
        <end position="34"/>
    </location>
</feature>
<evidence type="ECO:0000256" key="2">
    <source>
        <dbReference type="ARBA" id="ARBA00009418"/>
    </source>
</evidence>
<feature type="region of interest" description="Disordered" evidence="7">
    <location>
        <begin position="216"/>
        <end position="244"/>
    </location>
</feature>